<evidence type="ECO:0000256" key="2">
    <source>
        <dbReference type="SAM" id="Coils"/>
    </source>
</evidence>
<dbReference type="CDD" id="cd00590">
    <property type="entry name" value="RRM_SF"/>
    <property type="match status" value="1"/>
</dbReference>
<dbReference type="Pfam" id="PF00076">
    <property type="entry name" value="RRM_1"/>
    <property type="match status" value="1"/>
</dbReference>
<keyword evidence="1" id="KW-0694">RNA-binding</keyword>
<feature type="coiled-coil region" evidence="2">
    <location>
        <begin position="663"/>
        <end position="705"/>
    </location>
</feature>
<dbReference type="SUPFAM" id="SSF54928">
    <property type="entry name" value="RNA-binding domain, RBD"/>
    <property type="match status" value="1"/>
</dbReference>
<evidence type="ECO:0000256" key="1">
    <source>
        <dbReference type="PROSITE-ProRule" id="PRU00176"/>
    </source>
</evidence>
<dbReference type="PROSITE" id="PS50102">
    <property type="entry name" value="RRM"/>
    <property type="match status" value="1"/>
</dbReference>
<evidence type="ECO:0000259" key="4">
    <source>
        <dbReference type="PROSITE" id="PS50102"/>
    </source>
</evidence>
<accession>A0AA36MIS3</accession>
<dbReference type="SUPFAM" id="SSF82708">
    <property type="entry name" value="R3H domain"/>
    <property type="match status" value="1"/>
</dbReference>
<dbReference type="InterPro" id="IPR036867">
    <property type="entry name" value="R3H_dom_sf"/>
</dbReference>
<proteinExistence type="predicted"/>
<sequence length="786" mass="86311">MVALTQAIEQEPFFEFNPSAPEFNPSAQRYISADEGYLCSAQPGLHPAAKGRSGRPGGAVPPDRGQEGTESQEPELLERALSCSPQLACRPSQRRKQPGRRSCATAPASPALLPSEGKSKSAPSRCANGEEVSTLVIKNLALDFRKEDVESYLLNQGAGAEVELHVDPASGSFRGTVFVRYSSSAKAREALQKLGPSPEIGGRKARVEVQKCKNLFGRKSSGGELPQELAMVQREIDKFLRDSEKEVCLSVSFDAHQRKYAHSLAERHNLVHATRQNELGQTYVYLSKCRSSQVAGSRKKAFSMDVRSPQLSASGIAMGDMGGFEAHSQSCYVGPLSPPGLLFPGLDLGTPMIGPDLLATDDGMFMLPSAALSLPPGIEPLSGMPGLTLPPMWPASDSCLPGEVTEPPPGLEFQGLAALAEGLCKDLVAADHEELYIDLKYADVPSSVMSTEAAARTGLYAMHVPPFWLRATVFESETGSRLMRVATLLWLPFIADCHWQQRRHELAQEPRPVSPSEPRESQNATDGMDDLHAKPYEWLCVPKGAASIMLEAWQELRAQRIFEAVALQARHAQAGALYRSDWKGAFKDLTSVNLKISLTTYDVKQRADEQMSAYALPAALQFPTAPLLPVPVGTQAVVGGERIAMPPQPANLTRNLPPPDVVNAQKEQNFREVDDQLQQAQMLLEEQTQREKEFLRSQASQAKEVVAGRWDQHLRAQEISAEQDFQKALAQLHESARVMRLKLEEQANQLIIEFQTRKAQEEINRHKHEVELHHWEAGSCHCAPPL</sequence>
<protein>
    <recommendedName>
        <fullName evidence="4">RRM domain-containing protein</fullName>
    </recommendedName>
</protein>
<name>A0AA36MIS3_9DINO</name>
<gene>
    <name evidence="5" type="ORF">EVOR1521_LOCUS3079</name>
</gene>
<dbReference type="InterPro" id="IPR000504">
    <property type="entry name" value="RRM_dom"/>
</dbReference>
<reference evidence="5" key="1">
    <citation type="submission" date="2023-08" db="EMBL/GenBank/DDBJ databases">
        <authorList>
            <person name="Chen Y."/>
            <person name="Shah S."/>
            <person name="Dougan E. K."/>
            <person name="Thang M."/>
            <person name="Chan C."/>
        </authorList>
    </citation>
    <scope>NUCLEOTIDE SEQUENCE</scope>
</reference>
<dbReference type="Proteomes" id="UP001178507">
    <property type="component" value="Unassembled WGS sequence"/>
</dbReference>
<dbReference type="CDD" id="cd02325">
    <property type="entry name" value="R3H"/>
    <property type="match status" value="1"/>
</dbReference>
<organism evidence="5 6">
    <name type="scientific">Effrenium voratum</name>
    <dbReference type="NCBI Taxonomy" id="2562239"/>
    <lineage>
        <taxon>Eukaryota</taxon>
        <taxon>Sar</taxon>
        <taxon>Alveolata</taxon>
        <taxon>Dinophyceae</taxon>
        <taxon>Suessiales</taxon>
        <taxon>Symbiodiniaceae</taxon>
        <taxon>Effrenium</taxon>
    </lineage>
</organism>
<keyword evidence="6" id="KW-1185">Reference proteome</keyword>
<feature type="region of interest" description="Disordered" evidence="3">
    <location>
        <begin position="505"/>
        <end position="527"/>
    </location>
</feature>
<keyword evidence="2" id="KW-0175">Coiled coil</keyword>
<evidence type="ECO:0000313" key="5">
    <source>
        <dbReference type="EMBL" id="CAJ1373186.1"/>
    </source>
</evidence>
<dbReference type="InterPro" id="IPR012677">
    <property type="entry name" value="Nucleotide-bd_a/b_plait_sf"/>
</dbReference>
<feature type="region of interest" description="Disordered" evidence="3">
    <location>
        <begin position="42"/>
        <end position="128"/>
    </location>
</feature>
<feature type="compositionally biased region" description="Low complexity" evidence="3">
    <location>
        <begin position="106"/>
        <end position="115"/>
    </location>
</feature>
<dbReference type="SMART" id="SM00360">
    <property type="entry name" value="RRM"/>
    <property type="match status" value="1"/>
</dbReference>
<dbReference type="Gene3D" id="3.30.70.330">
    <property type="match status" value="1"/>
</dbReference>
<dbReference type="InterPro" id="IPR035979">
    <property type="entry name" value="RBD_domain_sf"/>
</dbReference>
<dbReference type="GO" id="GO:0003723">
    <property type="term" value="F:RNA binding"/>
    <property type="evidence" value="ECO:0007669"/>
    <property type="project" value="UniProtKB-UniRule"/>
</dbReference>
<dbReference type="Gene3D" id="3.30.1370.50">
    <property type="entry name" value="R3H-like domain"/>
    <property type="match status" value="1"/>
</dbReference>
<dbReference type="EMBL" id="CAUJNA010000179">
    <property type="protein sequence ID" value="CAJ1373186.1"/>
    <property type="molecule type" value="Genomic_DNA"/>
</dbReference>
<comment type="caution">
    <text evidence="5">The sequence shown here is derived from an EMBL/GenBank/DDBJ whole genome shotgun (WGS) entry which is preliminary data.</text>
</comment>
<dbReference type="AlphaFoldDB" id="A0AA36MIS3"/>
<evidence type="ECO:0000256" key="3">
    <source>
        <dbReference type="SAM" id="MobiDB-lite"/>
    </source>
</evidence>
<evidence type="ECO:0000313" key="6">
    <source>
        <dbReference type="Proteomes" id="UP001178507"/>
    </source>
</evidence>
<feature type="domain" description="RRM" evidence="4">
    <location>
        <begin position="133"/>
        <end position="212"/>
    </location>
</feature>